<name>A0ACA9RTM1_9GLOM</name>
<protein>
    <submittedName>
        <fullName evidence="1">35635_t:CDS:1</fullName>
    </submittedName>
</protein>
<evidence type="ECO:0000313" key="1">
    <source>
        <dbReference type="EMBL" id="CAG8808576.1"/>
    </source>
</evidence>
<proteinExistence type="predicted"/>
<evidence type="ECO:0000313" key="2">
    <source>
        <dbReference type="Proteomes" id="UP000789920"/>
    </source>
</evidence>
<accession>A0ACA9RTM1</accession>
<dbReference type="Proteomes" id="UP000789920">
    <property type="component" value="Unassembled WGS sequence"/>
</dbReference>
<reference evidence="1" key="1">
    <citation type="submission" date="2021-06" db="EMBL/GenBank/DDBJ databases">
        <authorList>
            <person name="Kallberg Y."/>
            <person name="Tangrot J."/>
            <person name="Rosling A."/>
        </authorList>
    </citation>
    <scope>NUCLEOTIDE SEQUENCE</scope>
    <source>
        <strain evidence="1">MA461A</strain>
    </source>
</reference>
<organism evidence="1 2">
    <name type="scientific">Racocetra persica</name>
    <dbReference type="NCBI Taxonomy" id="160502"/>
    <lineage>
        <taxon>Eukaryota</taxon>
        <taxon>Fungi</taxon>
        <taxon>Fungi incertae sedis</taxon>
        <taxon>Mucoromycota</taxon>
        <taxon>Glomeromycotina</taxon>
        <taxon>Glomeromycetes</taxon>
        <taxon>Diversisporales</taxon>
        <taxon>Gigasporaceae</taxon>
        <taxon>Racocetra</taxon>
    </lineage>
</organism>
<feature type="non-terminal residue" evidence="1">
    <location>
        <position position="350"/>
    </location>
</feature>
<comment type="caution">
    <text evidence="1">The sequence shown here is derived from an EMBL/GenBank/DDBJ whole genome shotgun (WGS) entry which is preliminary data.</text>
</comment>
<gene>
    <name evidence="1" type="ORF">RPERSI_LOCUS22658</name>
</gene>
<sequence>RKIKGPCWLEIEDAQEQNTKVSWCKHELLVKNPKNVNPLKETIPLKSPPLTIMTLNLRTVMNHQKHANEIVAFSVRVYPKVFLDGPICAKELQSLQQTSIRQLSDKPWWPAKFEEKLLIVTIFIIKSSFETIAIIKQNDPDVLVGHNIIGFDLPLLLQRMEALKVKDWVGTSSKGDSLFMEKDFASGRLLCDTYLNAKDLVKSKNYSLTELASSQLNIKRKDFDYETTVTKYERADLLFDFILHCRFDTVVISELMFNLQILPLTKQLTNLAGNIWSKTLTGARAVRNEFLLLHEFHQNKFVCPDKNYNKSNIKNTEKSIGHDEEGSRKRPKYAGGLVLEPKKGFYDKYV</sequence>
<feature type="non-terminal residue" evidence="1">
    <location>
        <position position="1"/>
    </location>
</feature>
<dbReference type="EMBL" id="CAJVQC010069012">
    <property type="protein sequence ID" value="CAG8808576.1"/>
    <property type="molecule type" value="Genomic_DNA"/>
</dbReference>
<keyword evidence="2" id="KW-1185">Reference proteome</keyword>